<evidence type="ECO:0000259" key="2">
    <source>
        <dbReference type="PROSITE" id="PS51123"/>
    </source>
</evidence>
<comment type="caution">
    <text evidence="3">The sequence shown here is derived from an EMBL/GenBank/DDBJ whole genome shotgun (WGS) entry which is preliminary data.</text>
</comment>
<dbReference type="EMBL" id="JAVDXQ010000008">
    <property type="protein sequence ID" value="MDR7299486.1"/>
    <property type="molecule type" value="Genomic_DNA"/>
</dbReference>
<dbReference type="Proteomes" id="UP001180536">
    <property type="component" value="Unassembled WGS sequence"/>
</dbReference>
<name>A0ABU1ZFS4_9BURK</name>
<dbReference type="PROSITE" id="PS51123">
    <property type="entry name" value="OMPA_2"/>
    <property type="match status" value="1"/>
</dbReference>
<evidence type="ECO:0000256" key="1">
    <source>
        <dbReference type="PROSITE-ProRule" id="PRU00473"/>
    </source>
</evidence>
<organism evidence="3 4">
    <name type="scientific">Pelomonas aquatica</name>
    <dbReference type="NCBI Taxonomy" id="431058"/>
    <lineage>
        <taxon>Bacteria</taxon>
        <taxon>Pseudomonadati</taxon>
        <taxon>Pseudomonadota</taxon>
        <taxon>Betaproteobacteria</taxon>
        <taxon>Burkholderiales</taxon>
        <taxon>Sphaerotilaceae</taxon>
        <taxon>Roseateles</taxon>
    </lineage>
</organism>
<protein>
    <submittedName>
        <fullName evidence="3">Outer membrane protein OmpA-like peptidoglycan-associated protein</fullName>
    </submittedName>
</protein>
<dbReference type="InterPro" id="IPR036737">
    <property type="entry name" value="OmpA-like_sf"/>
</dbReference>
<gene>
    <name evidence="3" type="ORF">J2X16_004856</name>
</gene>
<dbReference type="Pfam" id="PF00691">
    <property type="entry name" value="OmpA"/>
    <property type="match status" value="1"/>
</dbReference>
<sequence>MVSLNVPNSTIDVSAENLVRLDRVASQQGLPLEVCRNADGSATLTNIQVLWHTLGDTGLVELWSESSDPRTYDESHRPQFQTSPYEKIFRVLGTTGLRVPLKNSGLQVRTGSNLHCLELSGLHFESNSAVLSEDAKKDLAQQLAALRDSLTANKAKDGKVVEQAARFEIVGHADPRKRQNGTNEELASKRAEAVRDMVEVWVKDNAPQWSKATIRFRSEGAREQARKCDAMTGTESEACNAFNRRVVLRLTTVGPS</sequence>
<keyword evidence="1" id="KW-0472">Membrane</keyword>
<proteinExistence type="predicted"/>
<keyword evidence="4" id="KW-1185">Reference proteome</keyword>
<evidence type="ECO:0000313" key="3">
    <source>
        <dbReference type="EMBL" id="MDR7299486.1"/>
    </source>
</evidence>
<feature type="domain" description="OmpA-like" evidence="2">
    <location>
        <begin position="111"/>
        <end position="254"/>
    </location>
</feature>
<reference evidence="3 4" key="1">
    <citation type="submission" date="2023-07" db="EMBL/GenBank/DDBJ databases">
        <title>Sorghum-associated microbial communities from plants grown in Nebraska, USA.</title>
        <authorList>
            <person name="Schachtman D."/>
        </authorList>
    </citation>
    <scope>NUCLEOTIDE SEQUENCE [LARGE SCALE GENOMIC DNA]</scope>
    <source>
        <strain evidence="3 4">BE310</strain>
    </source>
</reference>
<dbReference type="Gene3D" id="3.30.1330.60">
    <property type="entry name" value="OmpA-like domain"/>
    <property type="match status" value="1"/>
</dbReference>
<dbReference type="SUPFAM" id="SSF103088">
    <property type="entry name" value="OmpA-like"/>
    <property type="match status" value="1"/>
</dbReference>
<evidence type="ECO:0000313" key="4">
    <source>
        <dbReference type="Proteomes" id="UP001180536"/>
    </source>
</evidence>
<accession>A0ABU1ZFS4</accession>
<dbReference type="InterPro" id="IPR006665">
    <property type="entry name" value="OmpA-like"/>
</dbReference>